<evidence type="ECO:0000256" key="4">
    <source>
        <dbReference type="SAM" id="MobiDB-lite"/>
    </source>
</evidence>
<feature type="compositionally biased region" description="Basic and acidic residues" evidence="4">
    <location>
        <begin position="347"/>
        <end position="359"/>
    </location>
</feature>
<feature type="region of interest" description="Disordered" evidence="4">
    <location>
        <begin position="406"/>
        <end position="434"/>
    </location>
</feature>
<evidence type="ECO:0000256" key="1">
    <source>
        <dbReference type="ARBA" id="ARBA00022723"/>
    </source>
</evidence>
<name>A0ABR4JNP3_9EURO</name>
<sequence>MAVEFAQYATMSRGRESKHHLDAAKGELEKELILNTSGRLEGKTRILRASDVLLSIAGRSITSETRDSSPAVENFQEALRLFPPFRDDDAATLGALEVKCPDCDAVFSSTSELQQHYLTRYCAGTAVAVYVMTRDRLITKGYRMEKRLIPLDSRPIRFFCSACERPFSLSEGGETIERQRNSACFVNCTHCGSRCNILYEPVLNDPRDDTSYRDIHKEIQSAAHSRSPSLVQKSSMASKFAMGDFNGEQSLAQKARKLRDSWSFRKISQGDEEELLAISFAGLYDLERAHAPNGIYQPLSDAGMALSDVSFCSDVGGSPVFVNKTDLCEDESQHQQSDSADSEGELIENKRNSRYETPKASKRQSFFQKLFGRKVTGISRSRSKSGRGKKLMKRANTIRFSFVTKSRSESTTAGDSAGSSEEALAEPETHSNSLTTAQDAEYMALLRGTQNIFVHLQYLSGGAIVHDASGRQRILQVDEIARLFLQMRHELTSSAVWSRALTTRLRAEALLKQGNPQGAVVEFHDAMKVFDDMPALDIEKQTRASILHSLGQAYRDLDLAAESEACYLEALGLYKRVLGRDHPKNFAILHDLGSLCEKDGYATEAAALYERSFAGRLKTLGHNAPETLSSMQVLASLKVLLGDLKSALLLLEKAVPALDTVFGIQHASTLNAMNKLSLLYQKLGLEKESRAICGRTIPHCRTVFGLADPVTRDAVVRYIQGSDNFDFPPDITDVIEAYKRSRDADCLRIIHRLGRSYMDVGLNRDAADLFEALVEEFLQVIGPEAAETFDALSALCVSREHLDDMDKAVLAYKQLVHMANRTPEGHHSKKRIAYAERRIAELNRRREILAEERREWGVDEARPCEGCGMLTKLLCITCQITPFCSDSCRNSTFPTHATQCIPSVTLRQSKSLAVKPKCPPTARETALSKISQTEGLVGLNGSMNLKGIALTSSYTFYLDPRNFATFRMRLKKDVNTVILFSADADVEFKVVSAGRRAAAQSRPGSKGVGRLSISRPTTATRSKQQQHHYSHAQSPVDTSYQTKPERSWLSPQSQDFICYTPLPRPTPGQPAQSTRASQKLAPTSAPQTRLDPFPFGPRPETILPAAEPSTTYISASASTQDQAKQKEKERRKENYLLIKPGKEMNRALVEKRAAVRAVPSSALTEEGKENGGANANPTRELIEYAQGLHLTGYLGEVVVYVFEWVWK</sequence>
<keyword evidence="1" id="KW-0479">Metal-binding</keyword>
<evidence type="ECO:0000256" key="2">
    <source>
        <dbReference type="ARBA" id="ARBA00022771"/>
    </source>
</evidence>
<dbReference type="Gene3D" id="1.25.40.10">
    <property type="entry name" value="Tetratricopeptide repeat domain"/>
    <property type="match status" value="2"/>
</dbReference>
<organism evidence="6 7">
    <name type="scientific">Aspergillus pseudoustus</name>
    <dbReference type="NCBI Taxonomy" id="1810923"/>
    <lineage>
        <taxon>Eukaryota</taxon>
        <taxon>Fungi</taxon>
        <taxon>Dikarya</taxon>
        <taxon>Ascomycota</taxon>
        <taxon>Pezizomycotina</taxon>
        <taxon>Eurotiomycetes</taxon>
        <taxon>Eurotiomycetidae</taxon>
        <taxon>Eurotiales</taxon>
        <taxon>Aspergillaceae</taxon>
        <taxon>Aspergillus</taxon>
        <taxon>Aspergillus subgen. Nidulantes</taxon>
    </lineage>
</organism>
<dbReference type="PANTHER" id="PTHR46082">
    <property type="entry name" value="ATP/GTP-BINDING PROTEIN-RELATED"/>
    <property type="match status" value="1"/>
</dbReference>
<feature type="domain" description="MYND-type" evidence="5">
    <location>
        <begin position="864"/>
        <end position="900"/>
    </location>
</feature>
<accession>A0ABR4JNP3</accession>
<feature type="compositionally biased region" description="Polar residues" evidence="4">
    <location>
        <begin position="1031"/>
        <end position="1042"/>
    </location>
</feature>
<proteinExistence type="predicted"/>
<dbReference type="PANTHER" id="PTHR46082:SF6">
    <property type="entry name" value="AAA+ ATPASE DOMAIN-CONTAINING PROTEIN-RELATED"/>
    <property type="match status" value="1"/>
</dbReference>
<dbReference type="EMBL" id="JBFXLU010000109">
    <property type="protein sequence ID" value="KAL2841451.1"/>
    <property type="molecule type" value="Genomic_DNA"/>
</dbReference>
<keyword evidence="7" id="KW-1185">Reference proteome</keyword>
<dbReference type="InterPro" id="IPR053137">
    <property type="entry name" value="NLR-like"/>
</dbReference>
<keyword evidence="2" id="KW-0863">Zinc-finger</keyword>
<protein>
    <recommendedName>
        <fullName evidence="5">MYND-type domain-containing protein</fullName>
    </recommendedName>
</protein>
<feature type="compositionally biased region" description="Polar residues" evidence="4">
    <location>
        <begin position="406"/>
        <end position="419"/>
    </location>
</feature>
<dbReference type="SUPFAM" id="SSF144232">
    <property type="entry name" value="HIT/MYND zinc finger-like"/>
    <property type="match status" value="1"/>
</dbReference>
<comment type="caution">
    <text evidence="6">The sequence shown here is derived from an EMBL/GenBank/DDBJ whole genome shotgun (WGS) entry which is preliminary data.</text>
</comment>
<dbReference type="PROSITE" id="PS01360">
    <property type="entry name" value="ZF_MYND_1"/>
    <property type="match status" value="1"/>
</dbReference>
<dbReference type="InterPro" id="IPR011990">
    <property type="entry name" value="TPR-like_helical_dom_sf"/>
</dbReference>
<reference evidence="6 7" key="1">
    <citation type="submission" date="2024-07" db="EMBL/GenBank/DDBJ databases">
        <title>Section-level genome sequencing and comparative genomics of Aspergillus sections Usti and Cavernicolus.</title>
        <authorList>
            <consortium name="Lawrence Berkeley National Laboratory"/>
            <person name="Nybo J.L."/>
            <person name="Vesth T.C."/>
            <person name="Theobald S."/>
            <person name="Frisvad J.C."/>
            <person name="Larsen T.O."/>
            <person name="Kjaerboelling I."/>
            <person name="Rothschild-Mancinelli K."/>
            <person name="Lyhne E.K."/>
            <person name="Kogle M.E."/>
            <person name="Barry K."/>
            <person name="Clum A."/>
            <person name="Na H."/>
            <person name="Ledsgaard L."/>
            <person name="Lin J."/>
            <person name="Lipzen A."/>
            <person name="Kuo A."/>
            <person name="Riley R."/>
            <person name="Mondo S."/>
            <person name="Labutti K."/>
            <person name="Haridas S."/>
            <person name="Pangalinan J."/>
            <person name="Salamov A.A."/>
            <person name="Simmons B.A."/>
            <person name="Magnuson J.K."/>
            <person name="Chen J."/>
            <person name="Drula E."/>
            <person name="Henrissat B."/>
            <person name="Wiebenga A."/>
            <person name="Lubbers R.J."/>
            <person name="Gomes A.C."/>
            <person name="Makela M.R."/>
            <person name="Stajich J."/>
            <person name="Grigoriev I.V."/>
            <person name="Mortensen U.H."/>
            <person name="De Vries R.P."/>
            <person name="Baker S.E."/>
            <person name="Andersen M.R."/>
        </authorList>
    </citation>
    <scope>NUCLEOTIDE SEQUENCE [LARGE SCALE GENOMIC DNA]</scope>
    <source>
        <strain evidence="6 7">CBS 123904</strain>
    </source>
</reference>
<dbReference type="InterPro" id="IPR002893">
    <property type="entry name" value="Znf_MYND"/>
</dbReference>
<keyword evidence="3" id="KW-0862">Zinc</keyword>
<dbReference type="Proteomes" id="UP001610446">
    <property type="component" value="Unassembled WGS sequence"/>
</dbReference>
<feature type="compositionally biased region" description="Polar residues" evidence="4">
    <location>
        <begin position="1014"/>
        <end position="1023"/>
    </location>
</feature>
<feature type="compositionally biased region" description="Polar residues" evidence="4">
    <location>
        <begin position="1069"/>
        <end position="1087"/>
    </location>
</feature>
<evidence type="ECO:0000313" key="6">
    <source>
        <dbReference type="EMBL" id="KAL2841451.1"/>
    </source>
</evidence>
<dbReference type="Gene3D" id="6.10.140.2220">
    <property type="match status" value="1"/>
</dbReference>
<evidence type="ECO:0000259" key="5">
    <source>
        <dbReference type="PROSITE" id="PS01360"/>
    </source>
</evidence>
<feature type="region of interest" description="Disordered" evidence="4">
    <location>
        <begin position="995"/>
        <end position="1094"/>
    </location>
</feature>
<evidence type="ECO:0000313" key="7">
    <source>
        <dbReference type="Proteomes" id="UP001610446"/>
    </source>
</evidence>
<evidence type="ECO:0000256" key="3">
    <source>
        <dbReference type="ARBA" id="ARBA00022833"/>
    </source>
</evidence>
<dbReference type="Pfam" id="PF13424">
    <property type="entry name" value="TPR_12"/>
    <property type="match status" value="1"/>
</dbReference>
<gene>
    <name evidence="6" type="ORF">BJY01DRAFT_249557</name>
</gene>
<feature type="region of interest" description="Disordered" evidence="4">
    <location>
        <begin position="329"/>
        <end position="361"/>
    </location>
</feature>
<dbReference type="SUPFAM" id="SSF48452">
    <property type="entry name" value="TPR-like"/>
    <property type="match status" value="3"/>
</dbReference>